<evidence type="ECO:0000259" key="2">
    <source>
        <dbReference type="Pfam" id="PF13391"/>
    </source>
</evidence>
<proteinExistence type="predicted"/>
<feature type="compositionally biased region" description="Acidic residues" evidence="1">
    <location>
        <begin position="270"/>
        <end position="282"/>
    </location>
</feature>
<keyword evidence="4" id="KW-1185">Reference proteome</keyword>
<name>A0A084FYM8_PSEDA</name>
<dbReference type="InterPro" id="IPR003615">
    <property type="entry name" value="HNH_nuc"/>
</dbReference>
<evidence type="ECO:0000313" key="3">
    <source>
        <dbReference type="EMBL" id="KEZ40190.1"/>
    </source>
</evidence>
<dbReference type="RefSeq" id="XP_016639989.1">
    <property type="nucleotide sequence ID" value="XM_016790686.1"/>
</dbReference>
<sequence length="292" mass="33606">MNMASSSQQIPFSKEVKQAHRRNPRLIEDALRSLSQDQVEEEQTLDYITDLDMRRDLFEECKDRDDNRCIFSGAPDPEAAHIFPHAILEKRKFENIQRLLTMFWGFHEARRWSQAYESRNIAESARNLLSLTPTLHKWFDDAKMAIKPLRQTNDSIVLQIHWMKETTFKPSDSLPRRSINRILEQEGLLDRPSWGSRRFFRPSGLPLMTGQTFTITSEDSDLPDFDLLELSWNLLRVGALCGAAEERDGGDEEQFPGGDAAEVPGSDWGEGLEMEGEDEAWDDVGASFKRSR</sequence>
<dbReference type="Proteomes" id="UP000028545">
    <property type="component" value="Unassembled WGS sequence"/>
</dbReference>
<comment type="caution">
    <text evidence="3">The sequence shown here is derived from an EMBL/GenBank/DDBJ whole genome shotgun (WGS) entry which is preliminary data.</text>
</comment>
<feature type="domain" description="HNH nuclease" evidence="2">
    <location>
        <begin position="69"/>
        <end position="146"/>
    </location>
</feature>
<reference evidence="3 4" key="1">
    <citation type="journal article" date="2014" name="Genome Announc.">
        <title>Draft genome sequence of the pathogenic fungus Scedosporium apiospermum.</title>
        <authorList>
            <person name="Vandeputte P."/>
            <person name="Ghamrawi S."/>
            <person name="Rechenmann M."/>
            <person name="Iltis A."/>
            <person name="Giraud S."/>
            <person name="Fleury M."/>
            <person name="Thornton C."/>
            <person name="Delhaes L."/>
            <person name="Meyer W."/>
            <person name="Papon N."/>
            <person name="Bouchara J.P."/>
        </authorList>
    </citation>
    <scope>NUCLEOTIDE SEQUENCE [LARGE SCALE GENOMIC DNA]</scope>
    <source>
        <strain evidence="3 4">IHEM 14462</strain>
    </source>
</reference>
<dbReference type="VEuPathDB" id="FungiDB:SAPIO_CDS9245"/>
<protein>
    <recommendedName>
        <fullName evidence="2">HNH nuclease domain-containing protein</fullName>
    </recommendedName>
</protein>
<dbReference type="OrthoDB" id="4576390at2759"/>
<organism evidence="3 4">
    <name type="scientific">Pseudallescheria apiosperma</name>
    <name type="common">Scedosporium apiospermum</name>
    <dbReference type="NCBI Taxonomy" id="563466"/>
    <lineage>
        <taxon>Eukaryota</taxon>
        <taxon>Fungi</taxon>
        <taxon>Dikarya</taxon>
        <taxon>Ascomycota</taxon>
        <taxon>Pezizomycotina</taxon>
        <taxon>Sordariomycetes</taxon>
        <taxon>Hypocreomycetidae</taxon>
        <taxon>Microascales</taxon>
        <taxon>Microascaceae</taxon>
        <taxon>Scedosporium</taxon>
    </lineage>
</organism>
<dbReference type="GeneID" id="27728317"/>
<evidence type="ECO:0000313" key="4">
    <source>
        <dbReference type="Proteomes" id="UP000028545"/>
    </source>
</evidence>
<evidence type="ECO:0000256" key="1">
    <source>
        <dbReference type="SAM" id="MobiDB-lite"/>
    </source>
</evidence>
<dbReference type="Pfam" id="PF13391">
    <property type="entry name" value="HNH_2"/>
    <property type="match status" value="1"/>
</dbReference>
<dbReference type="AlphaFoldDB" id="A0A084FYM8"/>
<gene>
    <name evidence="3" type="ORF">SAPIO_CDS9245</name>
</gene>
<accession>A0A084FYM8</accession>
<dbReference type="KEGG" id="sapo:SAPIO_CDS9245"/>
<feature type="region of interest" description="Disordered" evidence="1">
    <location>
        <begin position="1"/>
        <end position="20"/>
    </location>
</feature>
<feature type="compositionally biased region" description="Polar residues" evidence="1">
    <location>
        <begin position="1"/>
        <end position="11"/>
    </location>
</feature>
<dbReference type="HOGENOM" id="CLU_953610_0_0_1"/>
<feature type="region of interest" description="Disordered" evidence="1">
    <location>
        <begin position="245"/>
        <end position="292"/>
    </location>
</feature>
<dbReference type="EMBL" id="JOWA01000132">
    <property type="protein sequence ID" value="KEZ40190.1"/>
    <property type="molecule type" value="Genomic_DNA"/>
</dbReference>